<dbReference type="Proteomes" id="UP000199334">
    <property type="component" value="Unassembled WGS sequence"/>
</dbReference>
<feature type="transmembrane region" description="Helical" evidence="1">
    <location>
        <begin position="394"/>
        <end position="427"/>
    </location>
</feature>
<feature type="transmembrane region" description="Helical" evidence="1">
    <location>
        <begin position="320"/>
        <end position="343"/>
    </location>
</feature>
<sequence>MDLFSNIGLGLDLVLNWQVLLLIFGGSIIGTLAGTLPGIGPSAGIALLLPVALGLPAGPALVFLSSIYLGTMYGGRITSILINVPGDSPAIVTAWDGYPMMKKGQGGIAMGISAISSFIGGLIALIVLAVAAPLVSQWALSFSSPEYFTMMLFGFATIASLSDKNYIKSIIMVLFGLLVGMVGMDFISGFGRYDFVPELYDGFDFVAIIIGLYGIGEVLFNVETSFKLNIKKENVKLNSIFPKWKDIKKVTASTLRGTGIGSFIGMLPGAGGTMATFLSYSTEKSVSKEPEKFGKGKMEGLAGPEAANNASVGGALMPMLALGIPGGGGTAVLLGALIVFGLQPGPRIFETSADVVWIIIVGLFVANILLLFANVFLIPFFVKIMYYGQNYLGPIIAFICLVGAFSLSYLVFDVWVAIAFGILGYILKKLDYPTAPFILAIILGPMAEDSFRQSMIMSRGDYSIFFTRPLALTFFILAILFLVYPVIKRKFKSNK</sequence>
<feature type="domain" description="DUF112" evidence="2">
    <location>
        <begin position="20"/>
        <end position="439"/>
    </location>
</feature>
<keyword evidence="1" id="KW-0472">Membrane</keyword>
<feature type="transmembrane region" description="Helical" evidence="1">
    <location>
        <begin position="170"/>
        <end position="190"/>
    </location>
</feature>
<keyword evidence="1" id="KW-1133">Transmembrane helix</keyword>
<dbReference type="RefSeq" id="WP_218118855.1">
    <property type="nucleotide sequence ID" value="NZ_BJVZ01000028.1"/>
</dbReference>
<dbReference type="AlphaFoldDB" id="A0A1H0BXN9"/>
<evidence type="ECO:0000259" key="2">
    <source>
        <dbReference type="Pfam" id="PF01970"/>
    </source>
</evidence>
<feature type="transmembrane region" description="Helical" evidence="1">
    <location>
        <begin position="20"/>
        <end position="39"/>
    </location>
</feature>
<feature type="transmembrane region" description="Helical" evidence="1">
    <location>
        <begin position="138"/>
        <end position="158"/>
    </location>
</feature>
<reference evidence="3 4" key="1">
    <citation type="submission" date="2016-10" db="EMBL/GenBank/DDBJ databases">
        <authorList>
            <person name="de Groot N.N."/>
        </authorList>
    </citation>
    <scope>NUCLEOTIDE SEQUENCE [LARGE SCALE GENOMIC DNA]</scope>
    <source>
        <strain evidence="3 4">CGMCC 1.3442</strain>
    </source>
</reference>
<gene>
    <name evidence="3" type="ORF">SAMN05216498_2428</name>
</gene>
<dbReference type="EMBL" id="FNIG01000005">
    <property type="protein sequence ID" value="SDN50357.1"/>
    <property type="molecule type" value="Genomic_DNA"/>
</dbReference>
<dbReference type="PANTHER" id="PTHR35342">
    <property type="entry name" value="TRICARBOXYLIC TRANSPORT PROTEIN"/>
    <property type="match status" value="1"/>
</dbReference>
<feature type="transmembrane region" description="Helical" evidence="1">
    <location>
        <begin position="355"/>
        <end position="382"/>
    </location>
</feature>
<feature type="transmembrane region" description="Helical" evidence="1">
    <location>
        <begin position="465"/>
        <end position="487"/>
    </location>
</feature>
<evidence type="ECO:0000256" key="1">
    <source>
        <dbReference type="SAM" id="Phobius"/>
    </source>
</evidence>
<feature type="transmembrane region" description="Helical" evidence="1">
    <location>
        <begin position="108"/>
        <end position="132"/>
    </location>
</feature>
<evidence type="ECO:0000313" key="3">
    <source>
        <dbReference type="EMBL" id="SDN50357.1"/>
    </source>
</evidence>
<feature type="transmembrane region" description="Helical" evidence="1">
    <location>
        <begin position="202"/>
        <end position="222"/>
    </location>
</feature>
<accession>A0A1H0BXN9</accession>
<dbReference type="STRING" id="237069.SAMN05216498_2428"/>
<proteinExistence type="predicted"/>
<keyword evidence="1" id="KW-0812">Transmembrane</keyword>
<feature type="transmembrane region" description="Helical" evidence="1">
    <location>
        <begin position="45"/>
        <end position="69"/>
    </location>
</feature>
<organism evidence="3 4">
    <name type="scientific">Tenuibacillus multivorans</name>
    <dbReference type="NCBI Taxonomy" id="237069"/>
    <lineage>
        <taxon>Bacteria</taxon>
        <taxon>Bacillati</taxon>
        <taxon>Bacillota</taxon>
        <taxon>Bacilli</taxon>
        <taxon>Bacillales</taxon>
        <taxon>Bacillaceae</taxon>
        <taxon>Tenuibacillus</taxon>
    </lineage>
</organism>
<dbReference type="InterPro" id="IPR002823">
    <property type="entry name" value="DUF112_TM"/>
</dbReference>
<evidence type="ECO:0000313" key="4">
    <source>
        <dbReference type="Proteomes" id="UP000199334"/>
    </source>
</evidence>
<name>A0A1H0BXN9_9BACI</name>
<keyword evidence="4" id="KW-1185">Reference proteome</keyword>
<dbReference type="Pfam" id="PF01970">
    <property type="entry name" value="TctA"/>
    <property type="match status" value="1"/>
</dbReference>
<protein>
    <submittedName>
        <fullName evidence="3">Putative tricarboxylic transport membrane protein</fullName>
    </submittedName>
</protein>
<dbReference type="PANTHER" id="PTHR35342:SF5">
    <property type="entry name" value="TRICARBOXYLIC TRANSPORT PROTEIN"/>
    <property type="match status" value="1"/>
</dbReference>